<gene>
    <name evidence="3" type="ORF">DDW44_23470</name>
</gene>
<dbReference type="Proteomes" id="UP000244900">
    <property type="component" value="Chromosome"/>
</dbReference>
<feature type="region of interest" description="Disordered" evidence="1">
    <location>
        <begin position="1"/>
        <end position="23"/>
    </location>
</feature>
<evidence type="ECO:0000313" key="3">
    <source>
        <dbReference type="EMBL" id="AWI31409.1"/>
    </source>
</evidence>
<protein>
    <submittedName>
        <fullName evidence="3">Uncharacterized protein</fullName>
    </submittedName>
</protein>
<accession>A0A2S1SYD8</accession>
<dbReference type="EMBL" id="CP029188">
    <property type="protein sequence ID" value="AWI31409.1"/>
    <property type="molecule type" value="Genomic_DNA"/>
</dbReference>
<proteinExistence type="predicted"/>
<keyword evidence="4" id="KW-1185">Reference proteome</keyword>
<name>A0A2S1SYD8_9ACTN</name>
<evidence type="ECO:0000313" key="4">
    <source>
        <dbReference type="Proteomes" id="UP000244900"/>
    </source>
</evidence>
<reference evidence="3 4" key="1">
    <citation type="submission" date="2018-05" db="EMBL/GenBank/DDBJ databases">
        <title>Complete genome sequence of sponge-derived Streptomyces sp. HNM0039.</title>
        <authorList>
            <person name="Huang X."/>
            <person name="Zhou S."/>
        </authorList>
    </citation>
    <scope>NUCLEOTIDE SEQUENCE [LARGE SCALE GENOMIC DNA]</scope>
    <source>
        <strain evidence="3 4">HNM0039</strain>
    </source>
</reference>
<evidence type="ECO:0000256" key="2">
    <source>
        <dbReference type="SAM" id="Phobius"/>
    </source>
</evidence>
<dbReference type="AlphaFoldDB" id="A0A2S1SYD8"/>
<keyword evidence="2" id="KW-1133">Transmembrane helix</keyword>
<feature type="transmembrane region" description="Helical" evidence="2">
    <location>
        <begin position="45"/>
        <end position="69"/>
    </location>
</feature>
<evidence type="ECO:0000256" key="1">
    <source>
        <dbReference type="SAM" id="MobiDB-lite"/>
    </source>
</evidence>
<keyword evidence="2" id="KW-0472">Membrane</keyword>
<dbReference type="KEGG" id="stir:DDW44_23470"/>
<sequence length="120" mass="12970">MRLQMVDDQLPQPSRGEPLPLARQDDRFRQGRLPSSACLRGRDTFVARVVAGVLVGRAVLTVVVTLAVVGVRERCAVRNLCGRVGGGIRAAVIRGWAVRCGLFGGGTFLGRAEADRFRIV</sequence>
<keyword evidence="2" id="KW-0812">Transmembrane</keyword>
<organism evidence="3 4">
    <name type="scientific">Streptomyces tirandamycinicus</name>
    <dbReference type="NCBI Taxonomy" id="2174846"/>
    <lineage>
        <taxon>Bacteria</taxon>
        <taxon>Bacillati</taxon>
        <taxon>Actinomycetota</taxon>
        <taxon>Actinomycetes</taxon>
        <taxon>Kitasatosporales</taxon>
        <taxon>Streptomycetaceae</taxon>
        <taxon>Streptomyces</taxon>
    </lineage>
</organism>